<proteinExistence type="predicted"/>
<dbReference type="RefSeq" id="WP_189093002.1">
    <property type="nucleotide sequence ID" value="NZ_BMQL01000052.1"/>
</dbReference>
<gene>
    <name evidence="1" type="ORF">GCM10008957_47460</name>
</gene>
<reference evidence="1" key="1">
    <citation type="journal article" date="2014" name="Int. J. Syst. Evol. Microbiol.">
        <title>Complete genome sequence of Corynebacterium casei LMG S-19264T (=DSM 44701T), isolated from a smear-ripened cheese.</title>
        <authorList>
            <consortium name="US DOE Joint Genome Institute (JGI-PGF)"/>
            <person name="Walter F."/>
            <person name="Albersmeier A."/>
            <person name="Kalinowski J."/>
            <person name="Ruckert C."/>
        </authorList>
    </citation>
    <scope>NUCLEOTIDE SEQUENCE</scope>
    <source>
        <strain evidence="1">JCM 31311</strain>
    </source>
</reference>
<evidence type="ECO:0000313" key="1">
    <source>
        <dbReference type="EMBL" id="GGR31294.1"/>
    </source>
</evidence>
<comment type="caution">
    <text evidence="1">The sequence shown here is derived from an EMBL/GenBank/DDBJ whole genome shotgun (WGS) entry which is preliminary data.</text>
</comment>
<keyword evidence="2" id="KW-1185">Reference proteome</keyword>
<reference evidence="1" key="2">
    <citation type="submission" date="2020-09" db="EMBL/GenBank/DDBJ databases">
        <authorList>
            <person name="Sun Q."/>
            <person name="Ohkuma M."/>
        </authorList>
    </citation>
    <scope>NUCLEOTIDE SEQUENCE</scope>
    <source>
        <strain evidence="1">JCM 31311</strain>
    </source>
</reference>
<name>A0A918FES1_9DEIO</name>
<dbReference type="EMBL" id="BMQL01000052">
    <property type="protein sequence ID" value="GGR31294.1"/>
    <property type="molecule type" value="Genomic_DNA"/>
</dbReference>
<evidence type="ECO:0000313" key="2">
    <source>
        <dbReference type="Proteomes" id="UP000603865"/>
    </source>
</evidence>
<dbReference type="Proteomes" id="UP000603865">
    <property type="component" value="Unassembled WGS sequence"/>
</dbReference>
<accession>A0A918FES1</accession>
<protein>
    <submittedName>
        <fullName evidence="1">Uncharacterized protein</fullName>
    </submittedName>
</protein>
<dbReference type="AlphaFoldDB" id="A0A918FES1"/>
<organism evidence="1 2">
    <name type="scientific">Deinococcus ruber</name>
    <dbReference type="NCBI Taxonomy" id="1848197"/>
    <lineage>
        <taxon>Bacteria</taxon>
        <taxon>Thermotogati</taxon>
        <taxon>Deinococcota</taxon>
        <taxon>Deinococci</taxon>
        <taxon>Deinococcales</taxon>
        <taxon>Deinococcaceae</taxon>
        <taxon>Deinococcus</taxon>
    </lineage>
</organism>
<sequence length="67" mass="7212">MPKNADISASHKAALDELLALTTDLSHAAVLVKPALQASADRVAFLLGTLDMHAELKFRWPTGKTSR</sequence>